<dbReference type="Proteomes" id="UP000198956">
    <property type="component" value="Unassembled WGS sequence"/>
</dbReference>
<evidence type="ECO:0000313" key="4">
    <source>
        <dbReference type="Proteomes" id="UP000826616"/>
    </source>
</evidence>
<accession>A0A1G7ZEE5</accession>
<reference evidence="2 3" key="1">
    <citation type="submission" date="2016-10" db="EMBL/GenBank/DDBJ databases">
        <authorList>
            <person name="de Groot N.N."/>
        </authorList>
    </citation>
    <scope>NUCLEOTIDE SEQUENCE [LARGE SCALE GENOMIC DNA]</scope>
    <source>
        <strain evidence="2 3">L 420-91</strain>
    </source>
</reference>
<evidence type="ECO:0000313" key="3">
    <source>
        <dbReference type="Proteomes" id="UP000198956"/>
    </source>
</evidence>
<reference evidence="1 4" key="2">
    <citation type="submission" date="2021-08" db="EMBL/GenBank/DDBJ databases">
        <title>Complete genome sequence of the strain Aneurinibacillus thermoaerophilus CCM 8960.</title>
        <authorList>
            <person name="Musilova J."/>
            <person name="Kourilova X."/>
            <person name="Pernicova I."/>
            <person name="Bezdicek M."/>
            <person name="Lengerova M."/>
            <person name="Obruca S."/>
            <person name="Sedlar K."/>
        </authorList>
    </citation>
    <scope>NUCLEOTIDE SEQUENCE [LARGE SCALE GENOMIC DNA]</scope>
    <source>
        <strain evidence="1 4">CCM 8960</strain>
    </source>
</reference>
<name>A0A1G7ZEE5_ANETH</name>
<gene>
    <name evidence="1" type="ORF">K3F53_09590</name>
    <name evidence="2" type="ORF">SAMN04489735_101048</name>
</gene>
<dbReference type="EMBL" id="FNDE01000010">
    <property type="protein sequence ID" value="SDH06906.1"/>
    <property type="molecule type" value="Genomic_DNA"/>
</dbReference>
<dbReference type="Proteomes" id="UP000826616">
    <property type="component" value="Chromosome"/>
</dbReference>
<sequence length="47" mass="5874">MSTIKRWTDEGYLEEVIDERERFWALKLKQGKKTQPLLRVHRFFFFV</sequence>
<evidence type="ECO:0000313" key="1">
    <source>
        <dbReference type="EMBL" id="QYY41210.1"/>
    </source>
</evidence>
<evidence type="ECO:0000313" key="2">
    <source>
        <dbReference type="EMBL" id="SDH06906.1"/>
    </source>
</evidence>
<dbReference type="EMBL" id="CP080764">
    <property type="protein sequence ID" value="QYY41210.1"/>
    <property type="molecule type" value="Genomic_DNA"/>
</dbReference>
<organism evidence="2 3">
    <name type="scientific">Aneurinibacillus thermoaerophilus</name>
    <dbReference type="NCBI Taxonomy" id="143495"/>
    <lineage>
        <taxon>Bacteria</taxon>
        <taxon>Bacillati</taxon>
        <taxon>Bacillota</taxon>
        <taxon>Bacilli</taxon>
        <taxon>Bacillales</taxon>
        <taxon>Paenibacillaceae</taxon>
        <taxon>Aneurinibacillus group</taxon>
        <taxon>Aneurinibacillus</taxon>
    </lineage>
</organism>
<protein>
    <submittedName>
        <fullName evidence="2">Uncharacterized protein</fullName>
    </submittedName>
</protein>
<keyword evidence="4" id="KW-1185">Reference proteome</keyword>
<dbReference type="GeneID" id="97141620"/>
<dbReference type="RefSeq" id="WP_156424036.1">
    <property type="nucleotide sequence ID" value="NZ_CP080764.1"/>
</dbReference>
<proteinExistence type="predicted"/>
<dbReference type="AlphaFoldDB" id="A0A1G7ZEE5"/>